<evidence type="ECO:0000313" key="3">
    <source>
        <dbReference type="Proteomes" id="UP000025229"/>
    </source>
</evidence>
<dbReference type="OrthoDB" id="9803036at2"/>
<evidence type="ECO:0000313" key="2">
    <source>
        <dbReference type="EMBL" id="MDX5892776.1"/>
    </source>
</evidence>
<dbReference type="InterPro" id="IPR047324">
    <property type="entry name" value="LbH_gamma_CA-like"/>
</dbReference>
<organism evidence="1 3">
    <name type="scientific">Rubrobacter radiotolerans</name>
    <name type="common">Arthrobacter radiotolerans</name>
    <dbReference type="NCBI Taxonomy" id="42256"/>
    <lineage>
        <taxon>Bacteria</taxon>
        <taxon>Bacillati</taxon>
        <taxon>Actinomycetota</taxon>
        <taxon>Rubrobacteria</taxon>
        <taxon>Rubrobacterales</taxon>
        <taxon>Rubrobacteraceae</taxon>
        <taxon>Rubrobacter</taxon>
    </lineage>
</organism>
<dbReference type="RefSeq" id="WP_038679934.1">
    <property type="nucleotide sequence ID" value="NZ_CP007514.1"/>
</dbReference>
<dbReference type="PATRIC" id="fig|42256.3.peg.81"/>
<dbReference type="Proteomes" id="UP001281130">
    <property type="component" value="Unassembled WGS sequence"/>
</dbReference>
<reference evidence="2" key="2">
    <citation type="submission" date="2023-11" db="EMBL/GenBank/DDBJ databases">
        <title>MicrobeMod: A computational toolkit for identifying prokaryotic methylation and restriction-modification with nanopore sequencing.</title>
        <authorList>
            <person name="Crits-Christoph A."/>
            <person name="Kang S.C."/>
            <person name="Lee H."/>
            <person name="Ostrov N."/>
        </authorList>
    </citation>
    <scope>NUCLEOTIDE SEQUENCE</scope>
    <source>
        <strain evidence="2">ATCC 51242</strain>
    </source>
</reference>
<keyword evidence="3" id="KW-1185">Reference proteome</keyword>
<dbReference type="AlphaFoldDB" id="A0A023X019"/>
<proteinExistence type="predicted"/>
<accession>A0A023X019</accession>
<dbReference type="GO" id="GO:0016740">
    <property type="term" value="F:transferase activity"/>
    <property type="evidence" value="ECO:0007669"/>
    <property type="project" value="UniProtKB-KW"/>
</dbReference>
<dbReference type="SUPFAM" id="SSF51161">
    <property type="entry name" value="Trimeric LpxA-like enzymes"/>
    <property type="match status" value="1"/>
</dbReference>
<dbReference type="InterPro" id="IPR011004">
    <property type="entry name" value="Trimer_LpxA-like_sf"/>
</dbReference>
<evidence type="ECO:0000313" key="1">
    <source>
        <dbReference type="EMBL" id="AHY45365.1"/>
    </source>
</evidence>
<dbReference type="PANTHER" id="PTHR13061">
    <property type="entry name" value="DYNACTIN SUBUNIT P25"/>
    <property type="match status" value="1"/>
</dbReference>
<dbReference type="Proteomes" id="UP000025229">
    <property type="component" value="Chromosome"/>
</dbReference>
<name>A0A023X019_RUBRA</name>
<dbReference type="PANTHER" id="PTHR13061:SF29">
    <property type="entry name" value="GAMMA CARBONIC ANHYDRASE-LIKE 1, MITOCHONDRIAL-RELATED"/>
    <property type="match status" value="1"/>
</dbReference>
<dbReference type="eggNOG" id="COG0663">
    <property type="taxonomic scope" value="Bacteria"/>
</dbReference>
<dbReference type="KEGG" id="rrd:RradSPS_0082"/>
<gene>
    <name evidence="1" type="ORF">RradSPS_0082</name>
    <name evidence="2" type="ORF">SIL72_01920</name>
</gene>
<dbReference type="Gene3D" id="2.160.10.10">
    <property type="entry name" value="Hexapeptide repeat proteins"/>
    <property type="match status" value="1"/>
</dbReference>
<dbReference type="STRING" id="42256.RradSPS_0082"/>
<protein>
    <submittedName>
        <fullName evidence="1">Carbonic anhydrases/acetyltransferases isoleucine patch superfamily</fullName>
    </submittedName>
    <submittedName>
        <fullName evidence="2">Gamma carbonic anhydrase family protein</fullName>
    </submittedName>
</protein>
<dbReference type="HOGENOM" id="CLU_064827_4_1_11"/>
<dbReference type="InterPro" id="IPR050484">
    <property type="entry name" value="Transf_Hexapept/Carb_Anhydrase"/>
</dbReference>
<reference evidence="1 3" key="1">
    <citation type="submission" date="2014-03" db="EMBL/GenBank/DDBJ databases">
        <title>Complete genome sequence of the Radio-Resistant Rubrobacter radiotolerans RSPS-4.</title>
        <authorList>
            <person name="Egas C.C."/>
            <person name="Barroso C.C."/>
            <person name="Froufe H.J.C."/>
            <person name="Pacheco J.J."/>
            <person name="Albuquerque L.L."/>
            <person name="da Costa M.M.S."/>
        </authorList>
    </citation>
    <scope>NUCLEOTIDE SEQUENCE [LARGE SCALE GENOMIC DNA]</scope>
    <source>
        <strain evidence="1 3">RSPS-4</strain>
    </source>
</reference>
<dbReference type="CDD" id="cd04645">
    <property type="entry name" value="LbH_gamma_CA_like"/>
    <property type="match status" value="1"/>
</dbReference>
<keyword evidence="1" id="KW-0808">Transferase</keyword>
<dbReference type="EMBL" id="JAWXXX010000001">
    <property type="protein sequence ID" value="MDX5892776.1"/>
    <property type="molecule type" value="Genomic_DNA"/>
</dbReference>
<sequence length="185" mass="19091">MEPFFGRLGEHVPAVAPDVFVAPGAVIVGQVTVGAGSSVWYGCVLRADSERVTVGEEVNVQDGAVVHADPGFPAEIGDRASVGHRAIVHGARVAPDSLVGMGSVMLNGSSLGSGSVVAAGALVPPGMEIPPGKLAAGVPARVVRSVRESDRAMIHATHENYLRRSALHAAAERLDRDRLPQRPGT</sequence>
<dbReference type="EMBL" id="CP007514">
    <property type="protein sequence ID" value="AHY45365.1"/>
    <property type="molecule type" value="Genomic_DNA"/>
</dbReference>